<evidence type="ECO:0000313" key="1">
    <source>
        <dbReference type="EMBL" id="CAE7210492.1"/>
    </source>
</evidence>
<gene>
    <name evidence="1" type="ORF">RDB_LOCUS151466</name>
</gene>
<protein>
    <submittedName>
        <fullName evidence="1">Uncharacterized protein</fullName>
    </submittedName>
</protein>
<dbReference type="Proteomes" id="UP000663827">
    <property type="component" value="Unassembled WGS sequence"/>
</dbReference>
<sequence>MATATVGGKCNTVGVASALILTFLGALSGIQTTLQGLTEGLANAPKLYGSEVRDSKKVTGLASGLVEGTKGLVYGIYDGFTDLVREPVKGYKDKGALGAVTGFGTGALNLYLKPIAGMCQIVSMPMEGGVKDIRGLFHKDISQVRVAVRHGEGILAVKQASQRDQDAVVQAFAQHNVRMSHKRKGKGKLLK</sequence>
<dbReference type="EMBL" id="CAJNJQ010004383">
    <property type="protein sequence ID" value="CAE7210492.1"/>
    <property type="molecule type" value="Genomic_DNA"/>
</dbReference>
<accession>A0A8H3HSH1</accession>
<reference evidence="1" key="1">
    <citation type="submission" date="2021-01" db="EMBL/GenBank/DDBJ databases">
        <authorList>
            <person name="Kaushik A."/>
        </authorList>
    </citation>
    <scope>NUCLEOTIDE SEQUENCE</scope>
    <source>
        <strain evidence="1">AG5</strain>
    </source>
</reference>
<organism evidence="1 2">
    <name type="scientific">Rhizoctonia solani</name>
    <dbReference type="NCBI Taxonomy" id="456999"/>
    <lineage>
        <taxon>Eukaryota</taxon>
        <taxon>Fungi</taxon>
        <taxon>Dikarya</taxon>
        <taxon>Basidiomycota</taxon>
        <taxon>Agaricomycotina</taxon>
        <taxon>Agaricomycetes</taxon>
        <taxon>Cantharellales</taxon>
        <taxon>Ceratobasidiaceae</taxon>
        <taxon>Rhizoctonia</taxon>
    </lineage>
</organism>
<dbReference type="AlphaFoldDB" id="A0A8H3HSH1"/>
<proteinExistence type="predicted"/>
<comment type="caution">
    <text evidence="1">The sequence shown here is derived from an EMBL/GenBank/DDBJ whole genome shotgun (WGS) entry which is preliminary data.</text>
</comment>
<name>A0A8H3HSH1_9AGAM</name>
<evidence type="ECO:0000313" key="2">
    <source>
        <dbReference type="Proteomes" id="UP000663827"/>
    </source>
</evidence>